<evidence type="ECO:0000259" key="6">
    <source>
        <dbReference type="Pfam" id="PF19077"/>
    </source>
</evidence>
<feature type="compositionally biased region" description="Low complexity" evidence="4">
    <location>
        <begin position="3447"/>
        <end position="3460"/>
    </location>
</feature>
<feature type="domain" description="Bacterial Ig-like" evidence="6">
    <location>
        <begin position="4014"/>
        <end position="4107"/>
    </location>
</feature>
<feature type="region of interest" description="Disordered" evidence="4">
    <location>
        <begin position="725"/>
        <end position="754"/>
    </location>
</feature>
<feature type="compositionally biased region" description="Polar residues" evidence="4">
    <location>
        <begin position="559"/>
        <end position="574"/>
    </location>
</feature>
<feature type="compositionally biased region" description="Polar residues" evidence="4">
    <location>
        <begin position="2267"/>
        <end position="2284"/>
    </location>
</feature>
<feature type="compositionally biased region" description="Low complexity" evidence="4">
    <location>
        <begin position="1857"/>
        <end position="1867"/>
    </location>
</feature>
<dbReference type="InterPro" id="IPR013783">
    <property type="entry name" value="Ig-like_fold"/>
</dbReference>
<dbReference type="InterPro" id="IPR036278">
    <property type="entry name" value="Sialidase_sf"/>
</dbReference>
<feature type="domain" description="Bacterial Ig" evidence="5">
    <location>
        <begin position="2988"/>
        <end position="3069"/>
    </location>
</feature>
<comment type="caution">
    <text evidence="8">The sequence shown here is derived from an EMBL/GenBank/DDBJ whole genome shotgun (WGS) entry which is preliminary data.</text>
</comment>
<feature type="domain" description="Bacterial Ig" evidence="5">
    <location>
        <begin position="2218"/>
        <end position="2297"/>
    </location>
</feature>
<dbReference type="InterPro" id="IPR044016">
    <property type="entry name" value="Big_13"/>
</dbReference>
<feature type="domain" description="Bacterial Ig" evidence="5">
    <location>
        <begin position="1705"/>
        <end position="1783"/>
    </location>
</feature>
<feature type="domain" description="Bacterial Ig" evidence="5">
    <location>
        <begin position="2047"/>
        <end position="2127"/>
    </location>
</feature>
<feature type="compositionally biased region" description="Polar residues" evidence="4">
    <location>
        <begin position="1949"/>
        <end position="1959"/>
    </location>
</feature>
<feature type="compositionally biased region" description="Polar residues" evidence="4">
    <location>
        <begin position="3773"/>
        <end position="3797"/>
    </location>
</feature>
<dbReference type="Proteomes" id="UP000306635">
    <property type="component" value="Unassembled WGS sequence"/>
</dbReference>
<dbReference type="SUPFAM" id="SSF69318">
    <property type="entry name" value="Integrin alpha N-terminal domain"/>
    <property type="match status" value="2"/>
</dbReference>
<feature type="domain" description="Bacterial Ig" evidence="5">
    <location>
        <begin position="936"/>
        <end position="1018"/>
    </location>
</feature>
<feature type="region of interest" description="Disordered" evidence="4">
    <location>
        <begin position="1647"/>
        <end position="1839"/>
    </location>
</feature>
<feature type="compositionally biased region" description="Polar residues" evidence="4">
    <location>
        <begin position="841"/>
        <end position="851"/>
    </location>
</feature>
<feature type="domain" description="Bacterial Ig" evidence="5">
    <location>
        <begin position="2304"/>
        <end position="2386"/>
    </location>
</feature>
<feature type="domain" description="Bacterial Ig" evidence="5">
    <location>
        <begin position="1962"/>
        <end position="2044"/>
    </location>
</feature>
<feature type="compositionally biased region" description="Low complexity" evidence="4">
    <location>
        <begin position="3192"/>
        <end position="3205"/>
    </location>
</feature>
<feature type="region of interest" description="Disordered" evidence="4">
    <location>
        <begin position="3602"/>
        <end position="3668"/>
    </location>
</feature>
<feature type="compositionally biased region" description="Polar residues" evidence="4">
    <location>
        <begin position="1327"/>
        <end position="1339"/>
    </location>
</feature>
<feature type="compositionally biased region" description="Polar residues" evidence="4">
    <location>
        <begin position="1497"/>
        <end position="1514"/>
    </location>
</feature>
<feature type="compositionally biased region" description="Polar residues" evidence="4">
    <location>
        <begin position="728"/>
        <end position="745"/>
    </location>
</feature>
<feature type="region of interest" description="Disordered" evidence="4">
    <location>
        <begin position="1909"/>
        <end position="1976"/>
    </location>
</feature>
<keyword evidence="2" id="KW-0677">Repeat</keyword>
<feature type="compositionally biased region" description="Polar residues" evidence="4">
    <location>
        <begin position="301"/>
        <end position="328"/>
    </location>
</feature>
<feature type="region of interest" description="Disordered" evidence="4">
    <location>
        <begin position="3773"/>
        <end position="3821"/>
    </location>
</feature>
<feature type="compositionally biased region" description="Polar residues" evidence="4">
    <location>
        <begin position="1521"/>
        <end position="1535"/>
    </location>
</feature>
<feature type="compositionally biased region" description="Low complexity" evidence="4">
    <location>
        <begin position="1483"/>
        <end position="1496"/>
    </location>
</feature>
<feature type="compositionally biased region" description="Polar residues" evidence="4">
    <location>
        <begin position="1284"/>
        <end position="1318"/>
    </location>
</feature>
<feature type="domain" description="Bacterial Ig" evidence="5">
    <location>
        <begin position="252"/>
        <end position="334"/>
    </location>
</feature>
<feature type="compositionally biased region" description="Polar residues" evidence="4">
    <location>
        <begin position="923"/>
        <end position="935"/>
    </location>
</feature>
<feature type="domain" description="Biofilm-associated protein BapA-like prefix-like" evidence="7">
    <location>
        <begin position="21"/>
        <end position="140"/>
    </location>
</feature>
<reference evidence="8 9" key="1">
    <citation type="submission" date="2019-04" db="EMBL/GenBank/DDBJ databases">
        <authorList>
            <person name="Li M."/>
        </authorList>
    </citation>
    <scope>NUCLEOTIDE SEQUENCE [LARGE SCALE GENOMIC DNA]</scope>
    <source>
        <strain evidence="8 9">LAM1902</strain>
    </source>
</reference>
<feature type="region of interest" description="Disordered" evidence="4">
    <location>
        <begin position="2893"/>
        <end position="2914"/>
    </location>
</feature>
<feature type="compositionally biased region" description="Polar residues" evidence="4">
    <location>
        <begin position="2980"/>
        <end position="2997"/>
    </location>
</feature>
<feature type="domain" description="Bacterial Ig" evidence="5">
    <location>
        <begin position="3243"/>
        <end position="3325"/>
    </location>
</feature>
<keyword evidence="9" id="KW-1185">Reference proteome</keyword>
<accession>A0A5R9R9V1</accession>
<feature type="region of interest" description="Disordered" evidence="4">
    <location>
        <begin position="3104"/>
        <end position="3155"/>
    </location>
</feature>
<feature type="compositionally biased region" description="Low complexity" evidence="4">
    <location>
        <begin position="970"/>
        <end position="983"/>
    </location>
</feature>
<dbReference type="NCBIfam" id="NF033677">
    <property type="entry name" value="biofilm_BapA_N"/>
    <property type="match status" value="1"/>
</dbReference>
<feature type="compositionally biased region" description="Polar residues" evidence="4">
    <location>
        <begin position="1809"/>
        <end position="1821"/>
    </location>
</feature>
<feature type="domain" description="Bacterial Ig" evidence="5">
    <location>
        <begin position="3840"/>
        <end position="3922"/>
    </location>
</feature>
<feature type="domain" description="Bacterial Ig" evidence="5">
    <location>
        <begin position="1278"/>
        <end position="1357"/>
    </location>
</feature>
<feature type="compositionally biased region" description="Polar residues" evidence="4">
    <location>
        <begin position="1754"/>
        <end position="1771"/>
    </location>
</feature>
<feature type="compositionally biased region" description="Polar residues" evidence="4">
    <location>
        <begin position="875"/>
        <end position="890"/>
    </location>
</feature>
<feature type="domain" description="Bacterial Ig" evidence="5">
    <location>
        <begin position="1107"/>
        <end position="1185"/>
    </location>
</feature>
<feature type="domain" description="Bacterial Ig" evidence="5">
    <location>
        <begin position="1363"/>
        <end position="1441"/>
    </location>
</feature>
<feature type="domain" description="Bacterial Ig" evidence="5">
    <location>
        <begin position="177"/>
        <end position="243"/>
    </location>
</feature>
<feature type="compositionally biased region" description="Polar residues" evidence="4">
    <location>
        <begin position="3292"/>
        <end position="3314"/>
    </location>
</feature>
<feature type="compositionally biased region" description="Polar residues" evidence="4">
    <location>
        <begin position="3120"/>
        <end position="3133"/>
    </location>
</feature>
<feature type="domain" description="Bacterial Ig-like" evidence="6">
    <location>
        <begin position="4122"/>
        <end position="4214"/>
    </location>
</feature>
<feature type="region of interest" description="Disordered" evidence="4">
    <location>
        <begin position="1567"/>
        <end position="1625"/>
    </location>
</feature>
<feature type="compositionally biased region" description="Low complexity" evidence="4">
    <location>
        <begin position="3278"/>
        <end position="3290"/>
    </location>
</feature>
<keyword evidence="1" id="KW-0732">Signal</keyword>
<dbReference type="GO" id="GO:0007155">
    <property type="term" value="P:cell adhesion"/>
    <property type="evidence" value="ECO:0007669"/>
    <property type="project" value="InterPro"/>
</dbReference>
<feature type="compositionally biased region" description="Polar residues" evidence="4">
    <location>
        <begin position="1070"/>
        <end position="1087"/>
    </location>
</feature>
<dbReference type="InterPro" id="IPR000413">
    <property type="entry name" value="Integrin_alpha"/>
</dbReference>
<feature type="region of interest" description="Disordered" evidence="4">
    <location>
        <begin position="1478"/>
        <end position="1542"/>
    </location>
</feature>
<feature type="region of interest" description="Disordered" evidence="4">
    <location>
        <begin position="236"/>
        <end position="357"/>
    </location>
</feature>
<feature type="compositionally biased region" description="Polar residues" evidence="4">
    <location>
        <begin position="1924"/>
        <end position="1942"/>
    </location>
</feature>
<feature type="compositionally biased region" description="Low complexity" evidence="4">
    <location>
        <begin position="2025"/>
        <end position="2039"/>
    </location>
</feature>
<feature type="domain" description="Bacterial Ig" evidence="5">
    <location>
        <begin position="2133"/>
        <end position="2215"/>
    </location>
</feature>
<feature type="domain" description="Bacterial Ig" evidence="5">
    <location>
        <begin position="2569"/>
        <end position="2638"/>
    </location>
</feature>
<feature type="domain" description="Bacterial Ig" evidence="5">
    <location>
        <begin position="3766"/>
        <end position="3837"/>
    </location>
</feature>
<feature type="compositionally biased region" description="Polar residues" evidence="4">
    <location>
        <begin position="2096"/>
        <end position="2107"/>
    </location>
</feature>
<dbReference type="PRINTS" id="PR01185">
    <property type="entry name" value="INTEGRINA"/>
</dbReference>
<feature type="compositionally biased region" description="Polar residues" evidence="4">
    <location>
        <begin position="2151"/>
        <end position="2194"/>
    </location>
</feature>
<feature type="region of interest" description="Disordered" evidence="4">
    <location>
        <begin position="1857"/>
        <end position="1883"/>
    </location>
</feature>
<feature type="compositionally biased region" description="Polar residues" evidence="4">
    <location>
        <begin position="2010"/>
        <end position="2023"/>
    </location>
</feature>
<feature type="compositionally biased region" description="Polar residues" evidence="4">
    <location>
        <begin position="2322"/>
        <end position="2352"/>
    </location>
</feature>
<dbReference type="Pfam" id="PF01839">
    <property type="entry name" value="FG-GAP"/>
    <property type="match status" value="3"/>
</dbReference>
<proteinExistence type="predicted"/>
<dbReference type="Pfam" id="PF17936">
    <property type="entry name" value="Big_6"/>
    <property type="match status" value="45"/>
</dbReference>
<keyword evidence="3" id="KW-0325">Glycoprotein</keyword>
<feature type="compositionally biased region" description="Low complexity" evidence="4">
    <location>
        <begin position="1654"/>
        <end position="1667"/>
    </location>
</feature>
<feature type="compositionally biased region" description="Low complexity" evidence="4">
    <location>
        <begin position="3134"/>
        <end position="3146"/>
    </location>
</feature>
<feature type="domain" description="Bacterial Ig" evidence="5">
    <location>
        <begin position="1021"/>
        <end position="1100"/>
    </location>
</feature>
<organism evidence="8 9">
    <name type="scientific">Pseudomonas nicosulfuronedens</name>
    <dbReference type="NCBI Taxonomy" id="2571105"/>
    <lineage>
        <taxon>Bacteria</taxon>
        <taxon>Pseudomonadati</taxon>
        <taxon>Pseudomonadota</taxon>
        <taxon>Gammaproteobacteria</taxon>
        <taxon>Pseudomonadales</taxon>
        <taxon>Pseudomonadaceae</taxon>
        <taxon>Pseudomonas</taxon>
    </lineage>
</organism>
<feature type="region of interest" description="Disordered" evidence="4">
    <location>
        <begin position="3278"/>
        <end position="3319"/>
    </location>
</feature>
<feature type="region of interest" description="Disordered" evidence="4">
    <location>
        <begin position="826"/>
        <end position="1132"/>
    </location>
</feature>
<evidence type="ECO:0000259" key="7">
    <source>
        <dbReference type="Pfam" id="PF22783"/>
    </source>
</evidence>
<dbReference type="SUPFAM" id="SSF81296">
    <property type="entry name" value="E set domains"/>
    <property type="match status" value="1"/>
</dbReference>
<feature type="domain" description="Bacterial Ig" evidence="5">
    <location>
        <begin position="433"/>
        <end position="500"/>
    </location>
</feature>
<feature type="domain" description="Bacterial Ig" evidence="5">
    <location>
        <begin position="765"/>
        <end position="847"/>
    </location>
</feature>
<feature type="compositionally biased region" description="Polar residues" evidence="4">
    <location>
        <begin position="581"/>
        <end position="593"/>
    </location>
</feature>
<feature type="compositionally biased region" description="Polar residues" evidence="4">
    <location>
        <begin position="1265"/>
        <end position="1277"/>
    </location>
</feature>
<feature type="compositionally biased region" description="Polar residues" evidence="4">
    <location>
        <begin position="2120"/>
        <end position="2132"/>
    </location>
</feature>
<feature type="domain" description="Bacterial Ig" evidence="5">
    <location>
        <begin position="2389"/>
        <end position="2468"/>
    </location>
</feature>
<feature type="compositionally biased region" description="Low complexity" evidence="4">
    <location>
        <begin position="1996"/>
        <end position="2009"/>
    </location>
</feature>
<feature type="domain" description="Bacterial Ig" evidence="5">
    <location>
        <begin position="2475"/>
        <end position="2556"/>
    </location>
</feature>
<feature type="domain" description="Bacterial Ig" evidence="5">
    <location>
        <begin position="3158"/>
        <end position="3235"/>
    </location>
</feature>
<protein>
    <submittedName>
        <fullName evidence="8">BapA prefix-like domain-containing protein</fullName>
    </submittedName>
</protein>
<feature type="domain" description="Bacterial Ig" evidence="5">
    <location>
        <begin position="1534"/>
        <end position="1613"/>
    </location>
</feature>
<feature type="compositionally biased region" description="Polar residues" evidence="4">
    <location>
        <begin position="2893"/>
        <end position="2912"/>
    </location>
</feature>
<feature type="compositionally biased region" description="Polar residues" evidence="4">
    <location>
        <begin position="3633"/>
        <end position="3645"/>
    </location>
</feature>
<feature type="domain" description="Bacterial Ig" evidence="5">
    <location>
        <begin position="1791"/>
        <end position="1873"/>
    </location>
</feature>
<evidence type="ECO:0000256" key="2">
    <source>
        <dbReference type="ARBA" id="ARBA00022737"/>
    </source>
</evidence>
<feature type="domain" description="Bacterial Ig" evidence="5">
    <location>
        <begin position="338"/>
        <end position="419"/>
    </location>
</feature>
<feature type="compositionally biased region" description="Polar residues" evidence="4">
    <location>
        <begin position="1094"/>
        <end position="1106"/>
    </location>
</feature>
<dbReference type="PROSITE" id="PS51470">
    <property type="entry name" value="FG_GAP"/>
    <property type="match status" value="2"/>
</dbReference>
<dbReference type="SMART" id="SM00191">
    <property type="entry name" value="Int_alpha"/>
    <property type="match status" value="7"/>
</dbReference>
<feature type="compositionally biased region" description="Polar residues" evidence="4">
    <location>
        <begin position="1412"/>
        <end position="1429"/>
    </location>
</feature>
<feature type="compositionally biased region" description="Polar residues" evidence="4">
    <location>
        <begin position="1668"/>
        <end position="1685"/>
    </location>
</feature>
<feature type="compositionally biased region" description="Polar residues" evidence="4">
    <location>
        <begin position="1868"/>
        <end position="1877"/>
    </location>
</feature>
<dbReference type="Gene3D" id="2.60.40.10">
    <property type="entry name" value="Immunoglobulins"/>
    <property type="match status" value="49"/>
</dbReference>
<feature type="compositionally biased region" description="Polar residues" evidence="4">
    <location>
        <begin position="899"/>
        <end position="916"/>
    </location>
</feature>
<feature type="region of interest" description="Disordered" evidence="4">
    <location>
        <begin position="1258"/>
        <end position="1463"/>
    </location>
</feature>
<feature type="domain" description="Bacterial Ig" evidence="5">
    <location>
        <begin position="2817"/>
        <end position="2899"/>
    </location>
</feature>
<feature type="compositionally biased region" description="Polar residues" evidence="4">
    <location>
        <begin position="2414"/>
        <end position="2428"/>
    </location>
</feature>
<feature type="compositionally biased region" description="Polar residues" evidence="4">
    <location>
        <begin position="1583"/>
        <end position="1600"/>
    </location>
</feature>
<dbReference type="InterPro" id="IPR028994">
    <property type="entry name" value="Integrin_alpha_N"/>
</dbReference>
<dbReference type="InterPro" id="IPR013519">
    <property type="entry name" value="Int_alpha_beta-p"/>
</dbReference>
<evidence type="ECO:0000313" key="9">
    <source>
        <dbReference type="Proteomes" id="UP000306635"/>
    </source>
</evidence>
<feature type="compositionally biased region" description="Polar residues" evidence="4">
    <location>
        <begin position="248"/>
        <end position="291"/>
    </location>
</feature>
<dbReference type="InterPro" id="IPR013517">
    <property type="entry name" value="FG-GAP"/>
</dbReference>
<gene>
    <name evidence="8" type="ORF">FAS41_06165</name>
</gene>
<feature type="region of interest" description="Disordered" evidence="4">
    <location>
        <begin position="2942"/>
        <end position="3046"/>
    </location>
</feature>
<feature type="compositionally biased region" description="Polar residues" evidence="4">
    <location>
        <begin position="954"/>
        <end position="966"/>
    </location>
</feature>
<feature type="domain" description="Bacterial Ig" evidence="5">
    <location>
        <begin position="679"/>
        <end position="759"/>
    </location>
</feature>
<dbReference type="GO" id="GO:0008305">
    <property type="term" value="C:integrin complex"/>
    <property type="evidence" value="ECO:0007669"/>
    <property type="project" value="InterPro"/>
</dbReference>
<evidence type="ECO:0000256" key="3">
    <source>
        <dbReference type="ARBA" id="ARBA00023180"/>
    </source>
</evidence>
<feature type="compositionally biased region" description="Polar residues" evidence="4">
    <location>
        <begin position="3005"/>
        <end position="3046"/>
    </location>
</feature>
<feature type="domain" description="Bacterial Ig-like" evidence="6">
    <location>
        <begin position="4223"/>
        <end position="4321"/>
    </location>
</feature>
<feature type="compositionally biased region" description="Low complexity" evidence="4">
    <location>
        <begin position="1341"/>
        <end position="1355"/>
    </location>
</feature>
<feature type="domain" description="Bacterial Ig" evidence="5">
    <location>
        <begin position="594"/>
        <end position="676"/>
    </location>
</feature>
<feature type="domain" description="Bacterial Ig" evidence="5">
    <location>
        <begin position="521"/>
        <end position="587"/>
    </location>
</feature>
<dbReference type="InterPro" id="IPR048051">
    <property type="entry name" value="BapA-like_prefix-like"/>
</dbReference>
<feature type="region of interest" description="Disordered" evidence="4">
    <location>
        <begin position="2406"/>
        <end position="2428"/>
    </location>
</feature>
<feature type="compositionally biased region" description="Polar residues" evidence="4">
    <location>
        <begin position="3602"/>
        <end position="3626"/>
    </location>
</feature>
<evidence type="ECO:0000256" key="1">
    <source>
        <dbReference type="ARBA" id="ARBA00022729"/>
    </source>
</evidence>
<feature type="domain" description="Bacterial Ig" evidence="5">
    <location>
        <begin position="2731"/>
        <end position="2810"/>
    </location>
</feature>
<dbReference type="Pfam" id="PF22783">
    <property type="entry name" value="BapA_N"/>
    <property type="match status" value="1"/>
</dbReference>
<feature type="compositionally biased region" description="Polar residues" evidence="4">
    <location>
        <begin position="1607"/>
        <end position="1619"/>
    </location>
</feature>
<dbReference type="OrthoDB" id="8481600at2"/>
<dbReference type="InterPro" id="IPR014756">
    <property type="entry name" value="Ig_E-set"/>
</dbReference>
<feature type="region of interest" description="Disordered" evidence="4">
    <location>
        <begin position="3445"/>
        <end position="3467"/>
    </location>
</feature>
<feature type="domain" description="Bacterial Ig" evidence="5">
    <location>
        <begin position="2646"/>
        <end position="2728"/>
    </location>
</feature>
<evidence type="ECO:0000259" key="5">
    <source>
        <dbReference type="Pfam" id="PF17936"/>
    </source>
</evidence>
<feature type="domain" description="Bacterial Ig" evidence="5">
    <location>
        <begin position="1192"/>
        <end position="1270"/>
    </location>
</feature>
<feature type="domain" description="Bacterial Ig" evidence="5">
    <location>
        <begin position="1449"/>
        <end position="1531"/>
    </location>
</feature>
<feature type="region of interest" description="Disordered" evidence="4">
    <location>
        <begin position="1988"/>
        <end position="2352"/>
    </location>
</feature>
<dbReference type="Pfam" id="PF19077">
    <property type="entry name" value="Big_13"/>
    <property type="match status" value="3"/>
</dbReference>
<dbReference type="SUPFAM" id="SSF50939">
    <property type="entry name" value="Sialidases"/>
    <property type="match status" value="1"/>
</dbReference>
<feature type="compositionally biased region" description="Gly residues" evidence="4">
    <location>
        <begin position="1828"/>
        <end position="1837"/>
    </location>
</feature>
<feature type="compositionally biased region" description="Polar residues" evidence="4">
    <location>
        <begin position="343"/>
        <end position="357"/>
    </location>
</feature>
<feature type="domain" description="Bacterial Ig" evidence="5">
    <location>
        <begin position="850"/>
        <end position="928"/>
    </location>
</feature>
<feature type="domain" description="Bacterial Ig" evidence="5">
    <location>
        <begin position="3413"/>
        <end position="3495"/>
    </location>
</feature>
<feature type="compositionally biased region" description="Low complexity" evidence="4">
    <location>
        <begin position="993"/>
        <end position="1011"/>
    </location>
</feature>
<sequence>MAAALPQLSPDCRVPRPIMAKTIVVIDKATHAATEINQADLTLRAPSVVKLALSKEQVLSMTREGNALVIKTLDGETIVIHGFFGAAGEPNSDLVLDSGDGHYWVAEVNDEGSVFASYSEVDSVESLLVAEGGDQGALPWVLGGLALVAGGVAASNSGGGGGHHGSSGLKAPTAELQAGEAGGLVVSGTTSPGASVTVTFPDGSSTTVVADANGHYQASTSSPQTSGGVDIHVEDGKGNSSDAHVDYTDTTAPSAPSIEVTTNTDGSVTVSGNAEPGSTVTVTYPDGSTGSVVVGEDGGYSLTSPPDQPSGELTASATDDAGNTSPGTQLPYVDTTPPAAPSISVTENTDGGLTISGSAEAGSIVTVTFPDGSVGNVMADDNGQYSITTHAPQASGEVSATATDIYGNTGEPGNLAYVDSTPPDAPLLDPLIALEDGSVTVCGNAEPGCTVTVTFPDGSTGTTVADANGAFAVTSVNPQPNGEVSAAATDLDGNTGPAATDNFADSTPPGAPVLGPIITNEDGSITVGGSAEPGSTVTVTYPDGSTGSVVVGDDGSFTFTSPENQPTGDISVNATDEAGNTGASATESYTDTTAPEAPSVNVTANADGGLTVTGSAEAGSTVTVTFPDGSTATATAGSDGSYEITTHVPQTSGEVSAAATDAAGNTGGSTTFPYTDSTAPQAPVLDPIIANEDGSITVGGSAEPGSTVTVTYPDGSTGNVVVGEDGSWSITSPEDQPTGEISVNATDEAGNTGASVTENYADTTAPEAPSVNVTPNADGGLTVTGSAEAGSTVSVTFPDGSTATATAGSDGSYEITTHVPQTSGEVSAAATDAAGNTGDSTSVTYTDSTAPQAPVLDPIVTNEDGSITIGGSAEPGSTVTVTYPDGSTGNVVVGEDGSWSITSPENQPTGDINVNATDEAGNTGPSVSESFTDTTAPEAPSVDVTANADGGLTVSGSAEPGTTVTVTFPDGSSSTATAGSDGSYEITTHVPQTSGDVSAAATDAAGNTGDSSTFPYTDSTAPEAPVLDPIVTNEDGSITVGGSAEPGSTVTVTYPDGSTGDVVVGEDGSWSVTSPDNQPSGEISVNATDEAGNTGASVTESYTDTTAPEAPSVNVTANADGGLTVTGSTEPGTTVTVTFPDGSTGTATAGGDGSYSVTTNVPQTSGDVSAVATDAAGNSGDSTTQGYTDSTAPLAPVLDPIVTNDDGSITIGGSAEPGSTVTVTYPDGSTGNVVVGEDGSWSITSPENQPTGDINVNATDEAGNTGPSVSESFTDTTAPEAPSVNVTANTDGGLTVTGSAEPGTTVTVTFPDGSTGTATAGPDGSYEITTHVPQTSGEVSATATDAAGNTGDATTQGYTDSTAPEAPVLDPIVTNEDGSVTVGGSAEPGSTVTVTYPDGSTGDVVVGEDGSWSITSPENQPTGEISVNATDEAGNTGPSVSESFTDTTAPEAPSVNVTANADGGLTVTGTAEAGSTVTVTFPDGSTGTATAGTDGSYSVTTTVPQTSGEVSASATDVAGNSGDSTSVTYTDSTAPQAPVLDPIVTNEDGSITLGGSAEPGSTVTVTYPDGSTGSVVAGEDGSFTLTSPENQPTGEISVNATDEAGNTGASATESYTDTTAPDAPSVNVAANADGGLTVTGTAEAGSSVTVTFPDGSTGTATAGSDGSYSVTTQVPQTSGEVSATATDEAGNTGDSASLAYVDDTAPQAPALDPLQSNADGSITVSGSAEPGSTVNVTYPDGSTGSVVAGEDGSFTLTSPAGQPSGDVTASATDEAGNTGPSATGEFADTTAPEAPSVTVTANADGGLTVSGSAEPGSTVTVTFPDGSTGTGTAGGDGSYSITTTVPQTTGEVSATATDAAGNTGDATSQAYTDSTAPQAPVLDPIVTNEDGSITLGGSAEPGSTVTVTYPDGSTGSVVAGEDGSWSTTSPENQPSGEVSVNATDEAGNTGPSATESYADTTAPDAPSMTVTANADGGLTVSGTAEAGSSVTVTFPDGSTGTATAGSDGSYSVTTNVPQTSGEVSATATDAAGNTGDATTQSYADNTAPQAPVLDPIVTNDDGSVTVGGSAEPGSTVTVTYPDGSTGSVVAGEDGSFSITSPINQPSGDVSAKATDEAGNTGDSVTESYTDTTAPEAPSVNVTANADGGLTVSGSAEPGSTVTVTFPDGSSDTVTAGSDGSYGITTHVPQTSGEVSASATDAAGNTGDATTQAYTDSTAPQAPVLDPIVTNDDGSVTVGGSAEPGSTVTVTYPDGSTGDVVVGEDGSWSITSPENQPTGEISVNATDEAGNTGASVTESYTDTTAPEAPSVTVTANADGGLTVSGSAEPGSTVTVTFPDGSSDTVTAGSDGSYGITTHVPQTSGEVSASATDAAGNTGDATTQAYTDSTAPQAPVLDPIVTNEDGSVTVGGSAEPGSTVTITYPDGTTGSVVAGEDGSWSITSPENQPSGDLTVKATDEAGNTGASVTESYTDTTAPDAPSVNVAANADGGLTVTGTAEAGSTVTVTFPDGTTGTAIAGSDGSYSVTTTVPQTSGEISATATDAAGNTGDATAQSYTDSTAPLAPVLDPLVTNEDGSLTIGGSAEPGSTVTVTYPDGTTGSVVAGEDGSFTLTSPAGQPSGDVTAKATDEAGNTGPSATGEFADTTAPDAPSVNVTANADGGLTVTGSAEAGSTVTVTFPDGSTATTTAGGDGSYSISTQVPQTSGEVSATATDAAGNTGDATTQAYTDSTAPQAPVLDPVVTNEDGSITVGGSAEPGSTVTITYPDGTTGSVVAGEDGSWSVTSPDNQPSGEISVNATDEAGNTGASVTESYTDTTAPDAPSVNVTANADGGLTVTGTAEAGSSVTVTFPDGSTDTATAGSDGSYSITTHVPQTSGDVTASASDAAGNVGDSTTVGYTDTGAPQSPSVNVSANADGGLTVSGSAEAGSTVTVTFPDGSTASVTAGSDGSYEVTTHVPQTSGDVSASATDAAGNTGAPTVESYSDTQGPQAPSVNVTANADGGLTVSGSAEAGSSVTVTFPDGSTDTVTAGSDGSYSVTTSTPQTTGEVSASATDAAGNTGAAATVDYTDSGAPLAPSVNVGVNADGGLTVSGSAEAGSSVTVTFPDGSTGTATAGTDGSYSVTTHVPQTSGDVSASATDAAGNASAPTVESYTDSTAPLAPELEPLVTNGDGSVTLTGSAEAGSTVTVTFPDGTTGSVVTGSDGTFSITSPAGQPTGDVTAKATDEAGNTGPSATGEFADTTAPDAPSVNVSANADGGLTVSGSAEAGSTVTVTFPDGSSTTTTAGSDGAYSVTTTVPQTTGEVSATATDSAGNTGDAATVGYTDTGAPQSPSVNVSANADGGLTVTGMAEAGSTVTVTFPDGSTGTAIAGSDGSYSVTTHVPQTSGEVSATATDAAGNSGAAATVDYTDTGAPLAPSVNVTANADGGLTVSGTAEAGSSVTVTFPDGSTGTATAGSDGSYSVTTTVPQTSGEVSATATDAAGNTGGAGTADYTDSAAPLAPSVNVTANADGGLTVSGMAEAGSSVTVTFPDGSTGTATAGSDGSYSVTTTVPQTSGNVSASATDAAGNAGASTVESYTDNTAPLAPVLDPLVNNADGSVTVSGSAEAGSSVTVTYPDGTTGSVTAGSDGRFSVTSPVGQPSGEVSASASDAAGNNGPSSAATFTDTTAPTAPSANVAANADGGLTVSGTAEAGSTVTVTFPDGTSGTAVAGTDGSYSVTTHVPQTSGDVSALATDAAGNNGPATTAAYTDTSLPQAPVLDPLVNNADGSVTVSGSAEAGSSVTVTYPDGTSGSVTAGTDGRFSVTSPVGQPSGEVSASATDLAGNVGPAATADFTDTTAPGAPSVNITVNADGGLTVSGSAEAGSTVTVTFPSGATGTAIAGSDGSYSVTTHVPQSTGEVSAAATDAAGNTGTSASADYADSTAPLAPSVLVNANADGTLVVSGNAEAGSSVTVTFPDGTQQTVTASAAGTYSVTSAGAQGSGEVSAVATDAAHNSSASGSAHYALATVSGISEDNGLNSGDFITNDNTLVVSATVDGQLNAGDKVQISIDGGQTWHDAVDQGNGTYVFDNSGTTLGDGDYVFMARVVGSEGNVSLAGSQAVQIDTQGPSASLTISFDGISDDNGYLGNDFVTNDNTLLFHGHLSQNLAADEGVEISLDGGQTWQRVEVNGTDWSFDNTGKVLGDAVYDVQVRVVDDAGNVGNSASHNVQIDTDGPSADKTITLDAISDDNGAQGNDFITNDNTLVFSGKLGVALGAGEGVEISLDGGQTWQRAEVNGTDWRFDNTGKVIADGSYTVVVRVVDDAGNIGQSAQHDLSIDTQAPTFTSFVLDLDTASDNGSSTTDNKTSVMTPSFTGTVAGLSAADAAAAAAGKITVMLFDDKNGDGVYGEGDVLYAQDLALTMNGTGGTFNVTLPSMFDGSYNMKAVLVDEAGNRSQVGLLDNNADARLVIDVAGTPSVASSTQAADGLGLSMSSIGDFNGDGYEDFVVSAPHDIYGSTAAYQSDIYVLYGSANGLPSLKNIDNLTPDQGFRIKQSGVTGTGGDSGIQGQLVTNLGDINGDGYDDFAITGTLNDRAYIIFGREGNTLSTLDLQSLENGATANGFVIKNNNTGGWPANSISGGDINGDGYADLIIGSPDGNGGNGMYVVLYGHAGDAGSSAWSNLLLRNYASDADPGGLYYATGATSSTLGSRVENQTNVRTTYAPDADSDLGSVIKIIGDVNGDGYADYIVTAPRTNGLTGSTVTNSGTAYLIWGSANGLGNSYNLANLTPDQGVRLVGSETGEWLGGATVDQGGGELNAGQWYAEFSSIQNIGDINGDGIEDFAIGSPGWGDSAADTSAPGRVYVIYGKEAGVAWADIKLGNLNGSDGFIISSSSNGTAISGSTTTANGQLGYAVSSGGDVNGDGIDDFLIGMPGYDNGVTNRGAVYLVYGRADGSFDANTDLDALVAAGLAVKYTGVNANDYAGTGLAMGDWNGDGIADYGYGVWQSDTGATNAGGYNIYSGSIALLTHSYTVGDDEIWAGTTSPGASVINNGVDIISGGQGNDIIHGIGTDTTGTTDTSVQHDVAMGGAGNDTIGLVGTTFTRVDGGLGIDTLKFEASGLQLDLTSYGTRVKGFEIFDLGSSQEGSGNNTLSLRLADVLKQVDTTSAEVPNLMIKGDGSSTVDLAETVGSGGWEVSGSKNVNGVDYDIWHNASMGSNTNADLLIQHGINVV</sequence>
<feature type="domain" description="Bacterial Ig" evidence="5">
    <location>
        <begin position="1620"/>
        <end position="1702"/>
    </location>
</feature>
<dbReference type="NCBIfam" id="NF033510">
    <property type="entry name" value="Ca_tandemer"/>
    <property type="match status" value="44"/>
</dbReference>
<feature type="compositionally biased region" description="Polar residues" evidence="4">
    <location>
        <begin position="2942"/>
        <end position="2967"/>
    </location>
</feature>
<feature type="compositionally biased region" description="Polar residues" evidence="4">
    <location>
        <begin position="1436"/>
        <end position="1448"/>
    </location>
</feature>
<feature type="domain" description="Bacterial Ig" evidence="5">
    <location>
        <begin position="3328"/>
        <end position="3410"/>
    </location>
</feature>
<feature type="compositionally biased region" description="Low complexity" evidence="4">
    <location>
        <begin position="827"/>
        <end position="840"/>
    </location>
</feature>
<evidence type="ECO:0000256" key="4">
    <source>
        <dbReference type="SAM" id="MobiDB-lite"/>
    </source>
</evidence>
<feature type="compositionally biased region" description="Low complexity" evidence="4">
    <location>
        <begin position="3106"/>
        <end position="3119"/>
    </location>
</feature>
<feature type="domain" description="Bacterial Ig" evidence="5">
    <location>
        <begin position="3925"/>
        <end position="4001"/>
    </location>
</feature>
<feature type="region of interest" description="Disordered" evidence="4">
    <location>
        <begin position="3188"/>
        <end position="3244"/>
    </location>
</feature>
<feature type="domain" description="Bacterial Ig" evidence="5">
    <location>
        <begin position="3595"/>
        <end position="3666"/>
    </location>
</feature>
<feature type="domain" description="Bacterial Ig" evidence="5">
    <location>
        <begin position="1876"/>
        <end position="1955"/>
    </location>
</feature>
<feature type="compositionally biased region" description="Low complexity" evidence="4">
    <location>
        <begin position="3646"/>
        <end position="3668"/>
    </location>
</feature>
<feature type="domain" description="Bacterial Ig" evidence="5">
    <location>
        <begin position="3669"/>
        <end position="3751"/>
    </location>
</feature>
<feature type="compositionally biased region" description="Low complexity" evidence="4">
    <location>
        <begin position="2195"/>
        <end position="2212"/>
    </location>
</feature>
<feature type="compositionally biased region" description="Polar residues" evidence="4">
    <location>
        <begin position="1714"/>
        <end position="1745"/>
    </location>
</feature>
<dbReference type="InterPro" id="IPR041498">
    <property type="entry name" value="Big_6"/>
</dbReference>
<dbReference type="EMBL" id="SWDV01000004">
    <property type="protein sequence ID" value="TLX79829.1"/>
    <property type="molecule type" value="Genomic_DNA"/>
</dbReference>
<feature type="compositionally biased region" description="Polar residues" evidence="4">
    <location>
        <begin position="2291"/>
        <end position="2303"/>
    </location>
</feature>
<feature type="region of interest" description="Disordered" evidence="4">
    <location>
        <begin position="2611"/>
        <end position="2650"/>
    </location>
</feature>
<feature type="domain" description="Bacterial Ig" evidence="5">
    <location>
        <begin position="2902"/>
        <end position="2979"/>
    </location>
</feature>
<feature type="domain" description="Bacterial Ig" evidence="5">
    <location>
        <begin position="3072"/>
        <end position="3149"/>
    </location>
</feature>
<feature type="region of interest" description="Disordered" evidence="4">
    <location>
        <begin position="559"/>
        <end position="597"/>
    </location>
</feature>
<feature type="compositionally biased region" description="Polar residues" evidence="4">
    <location>
        <begin position="2072"/>
        <end position="2087"/>
    </location>
</feature>
<name>A0A5R9R9V1_9PSED</name>
<feature type="domain" description="Bacterial Ig" evidence="5">
    <location>
        <begin position="3498"/>
        <end position="3574"/>
    </location>
</feature>
<feature type="compositionally biased region" description="Polar residues" evidence="4">
    <location>
        <begin position="3804"/>
        <end position="3820"/>
    </location>
</feature>
<evidence type="ECO:0000313" key="8">
    <source>
        <dbReference type="EMBL" id="TLX79829.1"/>
    </source>
</evidence>
<feature type="compositionally biased region" description="Basic and acidic residues" evidence="4">
    <location>
        <begin position="236"/>
        <end position="247"/>
    </location>
</feature>